<dbReference type="PANTHER" id="PTHR33889:SF7">
    <property type="entry name" value="OS04G0681850 PROTEIN"/>
    <property type="match status" value="1"/>
</dbReference>
<accession>Q5MGB5</accession>
<evidence type="ECO:0000259" key="2">
    <source>
        <dbReference type="Pfam" id="PF24964"/>
    </source>
</evidence>
<protein>
    <submittedName>
        <fullName evidence="3">Transposase</fullName>
    </submittedName>
</protein>
<evidence type="ECO:0000256" key="1">
    <source>
        <dbReference type="SAM" id="MobiDB-lite"/>
    </source>
</evidence>
<dbReference type="AlphaFoldDB" id="Q5MGB5"/>
<sequence>MYYLRSEKDNHFKLYYSLPNKIPSLCRSFWISNLPRFPNPPPSFHFVSWHLGEITDSERQAVWETLLLRSVGEVVKHGEIVRVAAYFRVGRQVVERIWRRGINSMGDRVAAVVKSRKSACGRKKVDRAELCERIAAVPVNERENQYLLQRASNMSCYLVQQLIKEGYIRRALRQTHAQVGAPPAQGQASTSWHSPYVTAL</sequence>
<feature type="domain" description="DUF7769" evidence="2">
    <location>
        <begin position="55"/>
        <end position="101"/>
    </location>
</feature>
<name>Q5MGB5_PHYIN</name>
<dbReference type="InterPro" id="IPR056671">
    <property type="entry name" value="DUF7769"/>
</dbReference>
<reference evidence="3" key="1">
    <citation type="submission" date="2004-11" db="EMBL/GenBank/DDBJ databases">
        <authorList>
            <person name="Jiang R.H.Y."/>
            <person name="Dawe A.L."/>
            <person name="Weide R.W."/>
            <person name="van Staveren M."/>
            <person name="Peters S."/>
            <person name="Nuss D.L."/>
            <person name="Govers F."/>
        </authorList>
    </citation>
    <scope>NUCLEOTIDE SEQUENCE</scope>
</reference>
<proteinExistence type="predicted"/>
<reference evidence="3" key="2">
    <citation type="journal article" date="2005" name="Mol. Genet. Genomics">
        <title>Elicitin genes in Phytophthora infestans are clustered and interspersed with various transposon-like elements.</title>
        <authorList>
            <person name="Jiang R.H."/>
            <person name="Dawe A.L."/>
            <person name="Weide R."/>
            <person name="van Staveren M."/>
            <person name="Peters S."/>
            <person name="Nuss D.L."/>
            <person name="Govers F."/>
        </authorList>
    </citation>
    <scope>NUCLEOTIDE SEQUENCE</scope>
</reference>
<dbReference type="EMBL" id="AY830109">
    <property type="protein sequence ID" value="AAV92923.1"/>
    <property type="molecule type" value="Genomic_DNA"/>
</dbReference>
<evidence type="ECO:0000313" key="3">
    <source>
        <dbReference type="EMBL" id="AAV92923.1"/>
    </source>
</evidence>
<dbReference type="Pfam" id="PF24964">
    <property type="entry name" value="DUF7769"/>
    <property type="match status" value="1"/>
</dbReference>
<dbReference type="PANTHER" id="PTHR33889">
    <property type="entry name" value="OS04G0681850 PROTEIN"/>
    <property type="match status" value="1"/>
</dbReference>
<organism evidence="3">
    <name type="scientific">Phytophthora infestans</name>
    <name type="common">Potato late blight agent</name>
    <name type="synonym">Botrytis infestans</name>
    <dbReference type="NCBI Taxonomy" id="4787"/>
    <lineage>
        <taxon>Eukaryota</taxon>
        <taxon>Sar</taxon>
        <taxon>Stramenopiles</taxon>
        <taxon>Oomycota</taxon>
        <taxon>Peronosporomycetes</taxon>
        <taxon>Peronosporales</taxon>
        <taxon>Peronosporaceae</taxon>
        <taxon>Phytophthora</taxon>
    </lineage>
</organism>
<feature type="region of interest" description="Disordered" evidence="1">
    <location>
        <begin position="180"/>
        <end position="200"/>
    </location>
</feature>